<dbReference type="Proteomes" id="UP000278143">
    <property type="component" value="Unassembled WGS sequence"/>
</dbReference>
<proteinExistence type="predicted"/>
<dbReference type="AlphaFoldDB" id="A0A4P9Z1H1"/>
<keyword evidence="3" id="KW-1185">Reference proteome</keyword>
<dbReference type="OrthoDB" id="10258692at2759"/>
<name>A0A4P9Z1H1_9FUNG</name>
<protein>
    <recommendedName>
        <fullName evidence="1">Myb-like domain-containing protein</fullName>
    </recommendedName>
</protein>
<evidence type="ECO:0000313" key="3">
    <source>
        <dbReference type="Proteomes" id="UP000278143"/>
    </source>
</evidence>
<feature type="non-terminal residue" evidence="2">
    <location>
        <position position="56"/>
    </location>
</feature>
<dbReference type="InterPro" id="IPR009057">
    <property type="entry name" value="Homeodomain-like_sf"/>
</dbReference>
<evidence type="ECO:0000313" key="2">
    <source>
        <dbReference type="EMBL" id="RKP26226.1"/>
    </source>
</evidence>
<dbReference type="InterPro" id="IPR001005">
    <property type="entry name" value="SANT/Myb"/>
</dbReference>
<accession>A0A4P9Z1H1</accession>
<dbReference type="PROSITE" id="PS50090">
    <property type="entry name" value="MYB_LIKE"/>
    <property type="match status" value="1"/>
</dbReference>
<dbReference type="SUPFAM" id="SSF46689">
    <property type="entry name" value="Homeodomain-like"/>
    <property type="match status" value="1"/>
</dbReference>
<gene>
    <name evidence="2" type="ORF">SYNPS1DRAFT_8030</name>
</gene>
<reference evidence="3" key="1">
    <citation type="journal article" date="2018" name="Nat. Microbiol.">
        <title>Leveraging single-cell genomics to expand the fungal tree of life.</title>
        <authorList>
            <person name="Ahrendt S.R."/>
            <person name="Quandt C.A."/>
            <person name="Ciobanu D."/>
            <person name="Clum A."/>
            <person name="Salamov A."/>
            <person name="Andreopoulos B."/>
            <person name="Cheng J.F."/>
            <person name="Woyke T."/>
            <person name="Pelin A."/>
            <person name="Henrissat B."/>
            <person name="Reynolds N.K."/>
            <person name="Benny G.L."/>
            <person name="Smith M.E."/>
            <person name="James T.Y."/>
            <person name="Grigoriev I.V."/>
        </authorList>
    </citation>
    <scope>NUCLEOTIDE SEQUENCE [LARGE SCALE GENOMIC DNA]</scope>
    <source>
        <strain evidence="3">Benny S71-1</strain>
    </source>
</reference>
<organism evidence="2 3">
    <name type="scientific">Syncephalis pseudoplumigaleata</name>
    <dbReference type="NCBI Taxonomy" id="1712513"/>
    <lineage>
        <taxon>Eukaryota</taxon>
        <taxon>Fungi</taxon>
        <taxon>Fungi incertae sedis</taxon>
        <taxon>Zoopagomycota</taxon>
        <taxon>Zoopagomycotina</taxon>
        <taxon>Zoopagomycetes</taxon>
        <taxon>Zoopagales</taxon>
        <taxon>Piptocephalidaceae</taxon>
        <taxon>Syncephalis</taxon>
    </lineage>
</organism>
<dbReference type="CDD" id="cd00167">
    <property type="entry name" value="SANT"/>
    <property type="match status" value="1"/>
</dbReference>
<feature type="non-terminal residue" evidence="2">
    <location>
        <position position="1"/>
    </location>
</feature>
<dbReference type="Pfam" id="PF00249">
    <property type="entry name" value="Myb_DNA-binding"/>
    <property type="match status" value="1"/>
</dbReference>
<evidence type="ECO:0000259" key="1">
    <source>
        <dbReference type="PROSITE" id="PS50090"/>
    </source>
</evidence>
<sequence>LFKKNPNAYFYRHNEPGEEQWTGDWSEEEEELFVSIAKEYGCGDKWGLFASYIPHR</sequence>
<dbReference type="EMBL" id="KZ989479">
    <property type="protein sequence ID" value="RKP26226.1"/>
    <property type="molecule type" value="Genomic_DNA"/>
</dbReference>
<feature type="domain" description="Myb-like" evidence="1">
    <location>
        <begin position="17"/>
        <end position="56"/>
    </location>
</feature>